<evidence type="ECO:0000256" key="9">
    <source>
        <dbReference type="ARBA" id="ARBA00048540"/>
    </source>
</evidence>
<evidence type="ECO:0000256" key="5">
    <source>
        <dbReference type="ARBA" id="ARBA00022723"/>
    </source>
</evidence>
<dbReference type="PANTHER" id="PTHR30040:SF2">
    <property type="entry name" value="FAD:PROTEIN FMN TRANSFERASE"/>
    <property type="match status" value="1"/>
</dbReference>
<comment type="cofactor">
    <cofactor evidence="11">
        <name>Mg(2+)</name>
        <dbReference type="ChEBI" id="CHEBI:18420"/>
    </cofactor>
    <cofactor evidence="11">
        <name>Mn(2+)</name>
        <dbReference type="ChEBI" id="CHEBI:29035"/>
    </cofactor>
    <text evidence="11">Magnesium. Can also use manganese.</text>
</comment>
<comment type="similarity">
    <text evidence="10">Belongs to the ApbE family.</text>
</comment>
<accession>A0A1S8KYZ0</accession>
<organism evidence="12 13">
    <name type="scientific">Clostridium felsineum</name>
    <dbReference type="NCBI Taxonomy" id="36839"/>
    <lineage>
        <taxon>Bacteria</taxon>
        <taxon>Bacillati</taxon>
        <taxon>Bacillota</taxon>
        <taxon>Clostridia</taxon>
        <taxon>Eubacteriales</taxon>
        <taxon>Clostridiaceae</taxon>
        <taxon>Clostridium</taxon>
    </lineage>
</organism>
<evidence type="ECO:0000313" key="13">
    <source>
        <dbReference type="Proteomes" id="UP000190951"/>
    </source>
</evidence>
<keyword evidence="4 10" id="KW-0808">Transferase</keyword>
<dbReference type="Gene3D" id="3.10.520.10">
    <property type="entry name" value="ApbE-like domains"/>
    <property type="match status" value="1"/>
</dbReference>
<name>A0A1S8KYZ0_9CLOT</name>
<evidence type="ECO:0000256" key="4">
    <source>
        <dbReference type="ARBA" id="ARBA00022679"/>
    </source>
</evidence>
<dbReference type="SUPFAM" id="SSF143631">
    <property type="entry name" value="ApbE-like"/>
    <property type="match status" value="1"/>
</dbReference>
<dbReference type="PIRSF" id="PIRSF006268">
    <property type="entry name" value="ApbE"/>
    <property type="match status" value="1"/>
</dbReference>
<keyword evidence="7 10" id="KW-0460">Magnesium</keyword>
<sequence length="319" mass="36093">MNEEYIQSEMFCMGTIITQRIYGENGKEVMLEVEREMRALEKAMNFYDTSSEIGVLNECGFEKEIELSKEVYDVIRSAKYFSEISSGAFDICLAPIIKLWGVFSDKEKIPSRREIDTALRLVNCRDLILDDKSRTVRLSKKNMMVDLGGIAKGFAADKAIEIYKTRDIKAAFINLGGNVAVFGKKPEGDAWCIGIQNPLKERGEIIAALNINNKSVVTSGNYVRYFEKNNIKYHHIMDGRTGYPARSSLLSVTVIAENSMLCDALSTAAFVLGINRGIELIKRFIDVDAIFVTEDNKIKVTQNITENFYLIDRNKFSYI</sequence>
<dbReference type="KEGG" id="crw:CROST_036030"/>
<dbReference type="Pfam" id="PF02424">
    <property type="entry name" value="ApbE"/>
    <property type="match status" value="1"/>
</dbReference>
<evidence type="ECO:0000256" key="3">
    <source>
        <dbReference type="ARBA" id="ARBA00022630"/>
    </source>
</evidence>
<keyword evidence="6 10" id="KW-0274">FAD</keyword>
<reference evidence="12 13" key="1">
    <citation type="submission" date="2022-04" db="EMBL/GenBank/DDBJ databases">
        <title>Genome sequence of C. roseum typestrain.</title>
        <authorList>
            <person name="Poehlein A."/>
            <person name="Schoch T."/>
            <person name="Duerre P."/>
            <person name="Daniel R."/>
        </authorList>
    </citation>
    <scope>NUCLEOTIDE SEQUENCE [LARGE SCALE GENOMIC DNA]</scope>
    <source>
        <strain evidence="12 13">DSM 7320</strain>
    </source>
</reference>
<evidence type="ECO:0000313" key="12">
    <source>
        <dbReference type="EMBL" id="URZ12858.1"/>
    </source>
</evidence>
<dbReference type="Proteomes" id="UP000190951">
    <property type="component" value="Chromosome"/>
</dbReference>
<keyword evidence="5 10" id="KW-0479">Metal-binding</keyword>
<proteinExistence type="inferred from homology"/>
<dbReference type="InterPro" id="IPR024932">
    <property type="entry name" value="ApbE"/>
</dbReference>
<keyword evidence="3 10" id="KW-0285">Flavoprotein</keyword>
<evidence type="ECO:0000256" key="1">
    <source>
        <dbReference type="ARBA" id="ARBA00011955"/>
    </source>
</evidence>
<evidence type="ECO:0000256" key="8">
    <source>
        <dbReference type="ARBA" id="ARBA00031306"/>
    </source>
</evidence>
<evidence type="ECO:0000256" key="2">
    <source>
        <dbReference type="ARBA" id="ARBA00016337"/>
    </source>
</evidence>
<dbReference type="AlphaFoldDB" id="A0A1S8KYZ0"/>
<dbReference type="EC" id="2.7.1.180" evidence="1 10"/>
<dbReference type="GO" id="GO:0016740">
    <property type="term" value="F:transferase activity"/>
    <property type="evidence" value="ECO:0007669"/>
    <property type="project" value="UniProtKB-UniRule"/>
</dbReference>
<keyword evidence="13" id="KW-1185">Reference proteome</keyword>
<evidence type="ECO:0000256" key="7">
    <source>
        <dbReference type="ARBA" id="ARBA00022842"/>
    </source>
</evidence>
<evidence type="ECO:0000256" key="6">
    <source>
        <dbReference type="ARBA" id="ARBA00022827"/>
    </source>
</evidence>
<dbReference type="GO" id="GO:0046872">
    <property type="term" value="F:metal ion binding"/>
    <property type="evidence" value="ECO:0007669"/>
    <property type="project" value="UniProtKB-UniRule"/>
</dbReference>
<comment type="catalytic activity">
    <reaction evidence="9 10">
        <text>L-threonyl-[protein] + FAD = FMN-L-threonyl-[protein] + AMP + H(+)</text>
        <dbReference type="Rhea" id="RHEA:36847"/>
        <dbReference type="Rhea" id="RHEA-COMP:11060"/>
        <dbReference type="Rhea" id="RHEA-COMP:11061"/>
        <dbReference type="ChEBI" id="CHEBI:15378"/>
        <dbReference type="ChEBI" id="CHEBI:30013"/>
        <dbReference type="ChEBI" id="CHEBI:57692"/>
        <dbReference type="ChEBI" id="CHEBI:74257"/>
        <dbReference type="ChEBI" id="CHEBI:456215"/>
        <dbReference type="EC" id="2.7.1.180"/>
    </reaction>
</comment>
<evidence type="ECO:0000256" key="11">
    <source>
        <dbReference type="PIRSR" id="PIRSR006268-2"/>
    </source>
</evidence>
<protein>
    <recommendedName>
        <fullName evidence="2 10">FAD:protein FMN transferase</fullName>
        <ecNumber evidence="1 10">2.7.1.180</ecNumber>
    </recommendedName>
    <alternativeName>
        <fullName evidence="8 10">Flavin transferase</fullName>
    </alternativeName>
</protein>
<gene>
    <name evidence="12" type="primary">apbE_2</name>
    <name evidence="12" type="ORF">CROST_036030</name>
</gene>
<feature type="binding site" evidence="11">
    <location>
        <position position="263"/>
    </location>
    <ligand>
        <name>Mg(2+)</name>
        <dbReference type="ChEBI" id="CHEBI:18420"/>
    </ligand>
</feature>
<feature type="binding site" evidence="11">
    <location>
        <position position="267"/>
    </location>
    <ligand>
        <name>Mg(2+)</name>
        <dbReference type="ChEBI" id="CHEBI:18420"/>
    </ligand>
</feature>
<dbReference type="RefSeq" id="WP_077832261.1">
    <property type="nucleotide sequence ID" value="NZ_CP096983.1"/>
</dbReference>
<dbReference type="PANTHER" id="PTHR30040">
    <property type="entry name" value="THIAMINE BIOSYNTHESIS LIPOPROTEIN APBE"/>
    <property type="match status" value="1"/>
</dbReference>
<evidence type="ECO:0000256" key="10">
    <source>
        <dbReference type="PIRNR" id="PIRNR006268"/>
    </source>
</evidence>
<dbReference type="InterPro" id="IPR003374">
    <property type="entry name" value="ApbE-like_sf"/>
</dbReference>
<dbReference type="EMBL" id="CP096983">
    <property type="protein sequence ID" value="URZ12858.1"/>
    <property type="molecule type" value="Genomic_DNA"/>
</dbReference>
<dbReference type="STRING" id="84029.CROST_38670"/>
<feature type="binding site" evidence="11">
    <location>
        <position position="149"/>
    </location>
    <ligand>
        <name>Mg(2+)</name>
        <dbReference type="ChEBI" id="CHEBI:18420"/>
    </ligand>
</feature>